<organism evidence="1 2">
    <name type="scientific">Entomophthora muscae</name>
    <dbReference type="NCBI Taxonomy" id="34485"/>
    <lineage>
        <taxon>Eukaryota</taxon>
        <taxon>Fungi</taxon>
        <taxon>Fungi incertae sedis</taxon>
        <taxon>Zoopagomycota</taxon>
        <taxon>Entomophthoromycotina</taxon>
        <taxon>Entomophthoromycetes</taxon>
        <taxon>Entomophthorales</taxon>
        <taxon>Entomophthoraceae</taxon>
        <taxon>Entomophthora</taxon>
    </lineage>
</organism>
<sequence>MNELIPIRSQEHIQLQSLGINPQFIGFNTLTMESDKYICVREKVGDQNQLVIIDLADINNLVKRPITADSAIMHLSQKIIALKAGRQLQIFNLESKTKIKSHMLVEDVTFWKWVNLNTLGLVTESAVFHWSLNNDGGPTKVFDRHASLAGCQIINYRVNADMNWMMLIGISAKNDKVVGSMQLYNKDRKVSQPIEAHAASFAEFTMDGASSPTKLFSFAVRTATGAKLHIVEIDHNANNPVFTKKQVDVFFPNEATSDFPVAMQINTRQAIIYLVTKYGFVHLYDLGTGDLIYYGRISGETIFVTAELEELGGIISVNRKGQVFSVSLDENTVVPYILQRTNNVDLALRLASRCNLPGAEDLYMKKYNQLIGTGAYGEAAKLAATSPNGILRTPQTIEQFKQFPVSPGKTAPILQYFGILLERDTLNQFESIELARPVLQQGRKQLLEKWIKENKLAPSEELGDIIKQHDTTLALSVYLRANVAAKVVACFAEMGEYSKIVLYANKVGFQPDYMALLLHILRTVPDKAAAFASQLVNTDGEPLLEIERIMDVFTQFNMVQPATSFLLDALKGDRPHQGPLQTRLLEMTLLNAPQVADAILGNDMFHHYDRDAVAHLCERAGLFQRALEHYSDLKDIKRAIVHTHLLTPEWVVGYFGKLSDDDSLACLKEMLDNNLRQNLQTVVQVAIKYSDVLTPTRLAELFESYKSYEGLYYYTGAIVNSSQDPDVHFKYIQSACFTGQLKEVERICRESNYYDGERVKNFLKEANLQDLLPLIIVCDRFDFVHDLVLYLYQNNFHKYIEIYVQKVNVSRMPVVVGALLDVDCDENIIKNLLMSVQGAFPVDELVEEVEKRNRLRLLRPWLEARLNSGNQDPAVYNALAMIYIDGNNNAEQFLRTNRLYDPRIVGRYCEKRDPHLAFVAYEQGKCDEEVLQLTNENAMLKQQARYLMMRRDLGLWAVVLEPTNSYRAALLEQLTSSVIGEAQSAEEVSFAVKALMAANMPNELLVLLEKVMLELGMFSDNPNLQNLMMITAINNCPSKVMGYAERLSNYVVADVAAAAVQQQQFEEAFFIYSKYGLSLDAVRVLLDHIHDVDRAYEFAERINTNEVWSKLGQAQLAQSRVKEAVDSYLRSSDPSNYLEVIRVATLSERYEDLVRYLQMARFQAREPVIDSELLYSLAKTNRLADLEAMLSGPNLAQVQNVGERCFADELFHAAKILFTNVSNWGSLASTLVRLGEYQDAVDCARKANTTRVWRQVHDVCVEQGENRLAQMCGMNLVIHADELQQLVRLYESRGLISQLLDLMEASLPLERAHMGMFTELAVLYTKHRPEATMGHLKLYYSRVNIPKAIRACEDAHLWPELVFLYSHYDEHDNAINVMIKHSASAWDHSSFKDTIAKVNNLEIYYRALQFYLDEQPTLVADLLNVLAPRIDHTRAVQVFQKKDSIALIKPYLANVQKANNRTVNNAFNQLLIEEEDFVALRASIDQYDNFDNIELAQRLEGHELLEFRRIAAHLYKKNKRWEKSIELSKADKMFPDAMETASASGSASVAESLLEFFVESKLNECFTATLVQCYDLIRPDVAMELAWRHRISDYVMPYMIQVIREYTKKVDHLEKANEERTRKEEAKEKKEQSAPIIQPGTLGNSLLITQGPSGMGSSLPGFQTAQGYGNNRMPPNHYNTGAPF</sequence>
<proteinExistence type="predicted"/>
<dbReference type="EMBL" id="QTSX02003678">
    <property type="protein sequence ID" value="KAJ9068904.1"/>
    <property type="molecule type" value="Genomic_DNA"/>
</dbReference>
<dbReference type="Proteomes" id="UP001165960">
    <property type="component" value="Unassembled WGS sequence"/>
</dbReference>
<name>A0ACC2T2K9_9FUNG</name>
<evidence type="ECO:0000313" key="1">
    <source>
        <dbReference type="EMBL" id="KAJ9068904.1"/>
    </source>
</evidence>
<comment type="caution">
    <text evidence="1">The sequence shown here is derived from an EMBL/GenBank/DDBJ whole genome shotgun (WGS) entry which is preliminary data.</text>
</comment>
<evidence type="ECO:0000313" key="2">
    <source>
        <dbReference type="Proteomes" id="UP001165960"/>
    </source>
</evidence>
<protein>
    <submittedName>
        <fullName evidence="1">Clathrin heavy chain</fullName>
    </submittedName>
</protein>
<gene>
    <name evidence="1" type="primary">CHC1_3</name>
    <name evidence="1" type="ORF">DSO57_1024007</name>
</gene>
<reference evidence="1" key="1">
    <citation type="submission" date="2022-04" db="EMBL/GenBank/DDBJ databases">
        <title>Genome of the entomopathogenic fungus Entomophthora muscae.</title>
        <authorList>
            <person name="Elya C."/>
            <person name="Lovett B.R."/>
            <person name="Lee E."/>
            <person name="Macias A.M."/>
            <person name="Hajek A.E."/>
            <person name="De Bivort B.L."/>
            <person name="Kasson M.T."/>
            <person name="De Fine Licht H.H."/>
            <person name="Stajich J.E."/>
        </authorList>
    </citation>
    <scope>NUCLEOTIDE SEQUENCE</scope>
    <source>
        <strain evidence="1">Berkeley</strain>
    </source>
</reference>
<keyword evidence="2" id="KW-1185">Reference proteome</keyword>
<accession>A0ACC2T2K9</accession>